<keyword evidence="1" id="KW-0165">Cleavage on pair of basic residues</keyword>
<dbReference type="InterPro" id="IPR036438">
    <property type="entry name" value="Insulin-like_sf"/>
</dbReference>
<dbReference type="CDD" id="cd04366">
    <property type="entry name" value="IlGF_insulin_bombyxin_like"/>
    <property type="match status" value="1"/>
</dbReference>
<dbReference type="Proteomes" id="UP001153954">
    <property type="component" value="Unassembled WGS sequence"/>
</dbReference>
<evidence type="ECO:0000313" key="5">
    <source>
        <dbReference type="EMBL" id="CAH2107946.1"/>
    </source>
</evidence>
<dbReference type="GO" id="GO:0005179">
    <property type="term" value="F:hormone activity"/>
    <property type="evidence" value="ECO:0007669"/>
    <property type="project" value="InterPro"/>
</dbReference>
<feature type="chain" id="PRO_5043415105" description="Insulin-like domain-containing protein" evidence="3">
    <location>
        <begin position="19"/>
        <end position="108"/>
    </location>
</feature>
<dbReference type="SUPFAM" id="SSF56994">
    <property type="entry name" value="Insulin-like"/>
    <property type="match status" value="1"/>
</dbReference>
<dbReference type="EMBL" id="CAKOGL010000031">
    <property type="protein sequence ID" value="CAH2107946.1"/>
    <property type="molecule type" value="Genomic_DNA"/>
</dbReference>
<dbReference type="Gene3D" id="1.10.100.10">
    <property type="entry name" value="Insulin-like"/>
    <property type="match status" value="1"/>
</dbReference>
<sequence>MKLLIVLSILVSICAVHSQDIYGNIDAVKPHERQYVQSLVDLPKPLDLSKKIRLCGKSLAVGLVYLCPSNRRSHPREMSSVREKRQIADECCVNECTLDNYLLYCPQA</sequence>
<proteinExistence type="predicted"/>
<keyword evidence="6" id="KW-1185">Reference proteome</keyword>
<accession>A0AAU9VEH1</accession>
<keyword evidence="2 3" id="KW-0732">Signal</keyword>
<dbReference type="InterPro" id="IPR016179">
    <property type="entry name" value="Insulin-like"/>
</dbReference>
<evidence type="ECO:0000256" key="2">
    <source>
        <dbReference type="ARBA" id="ARBA00022729"/>
    </source>
</evidence>
<gene>
    <name evidence="5" type="ORF">EEDITHA_LOCUS21929</name>
</gene>
<dbReference type="GO" id="GO:0005576">
    <property type="term" value="C:extracellular region"/>
    <property type="evidence" value="ECO:0007669"/>
    <property type="project" value="InterPro"/>
</dbReference>
<feature type="signal peptide" evidence="3">
    <location>
        <begin position="1"/>
        <end position="18"/>
    </location>
</feature>
<comment type="caution">
    <text evidence="5">The sequence shown here is derived from an EMBL/GenBank/DDBJ whole genome shotgun (WGS) entry which is preliminary data.</text>
</comment>
<feature type="domain" description="Insulin-like" evidence="4">
    <location>
        <begin position="52"/>
        <end position="105"/>
    </location>
</feature>
<evidence type="ECO:0000259" key="4">
    <source>
        <dbReference type="SMART" id="SM00078"/>
    </source>
</evidence>
<protein>
    <recommendedName>
        <fullName evidence="4">Insulin-like domain-containing protein</fullName>
    </recommendedName>
</protein>
<name>A0AAU9VEH1_EUPED</name>
<evidence type="ECO:0000313" key="6">
    <source>
        <dbReference type="Proteomes" id="UP001153954"/>
    </source>
</evidence>
<reference evidence="5" key="1">
    <citation type="submission" date="2022-03" db="EMBL/GenBank/DDBJ databases">
        <authorList>
            <person name="Tunstrom K."/>
        </authorList>
    </citation>
    <scope>NUCLEOTIDE SEQUENCE</scope>
</reference>
<dbReference type="AlphaFoldDB" id="A0AAU9VEH1"/>
<dbReference type="SMART" id="SM00078">
    <property type="entry name" value="IlGF"/>
    <property type="match status" value="1"/>
</dbReference>
<evidence type="ECO:0000256" key="3">
    <source>
        <dbReference type="SAM" id="SignalP"/>
    </source>
</evidence>
<organism evidence="5 6">
    <name type="scientific">Euphydryas editha</name>
    <name type="common">Edith's checkerspot</name>
    <dbReference type="NCBI Taxonomy" id="104508"/>
    <lineage>
        <taxon>Eukaryota</taxon>
        <taxon>Metazoa</taxon>
        <taxon>Ecdysozoa</taxon>
        <taxon>Arthropoda</taxon>
        <taxon>Hexapoda</taxon>
        <taxon>Insecta</taxon>
        <taxon>Pterygota</taxon>
        <taxon>Neoptera</taxon>
        <taxon>Endopterygota</taxon>
        <taxon>Lepidoptera</taxon>
        <taxon>Glossata</taxon>
        <taxon>Ditrysia</taxon>
        <taxon>Papilionoidea</taxon>
        <taxon>Nymphalidae</taxon>
        <taxon>Nymphalinae</taxon>
        <taxon>Euphydryas</taxon>
    </lineage>
</organism>
<evidence type="ECO:0000256" key="1">
    <source>
        <dbReference type="ARBA" id="ARBA00022685"/>
    </source>
</evidence>